<comment type="similarity">
    <text evidence="1">Belongs to the complex I LYR family.</text>
</comment>
<proteinExistence type="inferred from homology"/>
<dbReference type="InterPro" id="IPR045297">
    <property type="entry name" value="Complex1_LYR_LYRM4"/>
</dbReference>
<dbReference type="AlphaFoldDB" id="A0A836FBH2"/>
<organism evidence="3 4">
    <name type="scientific">Acromyrmex charruanus</name>
    <dbReference type="NCBI Taxonomy" id="2715315"/>
    <lineage>
        <taxon>Eukaryota</taxon>
        <taxon>Metazoa</taxon>
        <taxon>Ecdysozoa</taxon>
        <taxon>Arthropoda</taxon>
        <taxon>Hexapoda</taxon>
        <taxon>Insecta</taxon>
        <taxon>Pterygota</taxon>
        <taxon>Neoptera</taxon>
        <taxon>Endopterygota</taxon>
        <taxon>Hymenoptera</taxon>
        <taxon>Apocrita</taxon>
        <taxon>Aculeata</taxon>
        <taxon>Formicoidea</taxon>
        <taxon>Formicidae</taxon>
        <taxon>Myrmicinae</taxon>
        <taxon>Acromyrmex</taxon>
    </lineage>
</organism>
<evidence type="ECO:0000313" key="3">
    <source>
        <dbReference type="EMBL" id="KAG5331026.1"/>
    </source>
</evidence>
<dbReference type="InterPro" id="IPR051522">
    <property type="entry name" value="ISC_assembly_LYR"/>
</dbReference>
<dbReference type="GO" id="GO:1990221">
    <property type="term" value="C:L-cysteine desulfurase complex"/>
    <property type="evidence" value="ECO:0007669"/>
    <property type="project" value="TreeGrafter"/>
</dbReference>
<gene>
    <name evidence="3" type="primary">Bcn92</name>
    <name evidence="3" type="ORF">G6Z76_0009749</name>
</gene>
<dbReference type="EMBL" id="JAANIC010005647">
    <property type="protein sequence ID" value="KAG5331026.1"/>
    <property type="molecule type" value="Genomic_DNA"/>
</dbReference>
<sequence>FLEIMGPTRDAILSLYRNLIRESKKWNSYNYRMYALRKIQHEFKENKALEDEEKVRQCYAKGLETLSMIKKQVILGDLYSTRPLIIETKSKLHSAVK</sequence>
<comment type="caution">
    <text evidence="3">The sequence shown here is derived from an EMBL/GenBank/DDBJ whole genome shotgun (WGS) entry which is preliminary data.</text>
</comment>
<feature type="non-terminal residue" evidence="3">
    <location>
        <position position="97"/>
    </location>
</feature>
<dbReference type="PANTHER" id="PTHR13166:SF7">
    <property type="entry name" value="LYR MOTIF-CONTAINING PROTEIN 4"/>
    <property type="match status" value="1"/>
</dbReference>
<evidence type="ECO:0000313" key="4">
    <source>
        <dbReference type="Proteomes" id="UP000669903"/>
    </source>
</evidence>
<dbReference type="Pfam" id="PF05347">
    <property type="entry name" value="Complex1_LYR"/>
    <property type="match status" value="1"/>
</dbReference>
<evidence type="ECO:0000259" key="2">
    <source>
        <dbReference type="Pfam" id="PF05347"/>
    </source>
</evidence>
<dbReference type="Proteomes" id="UP000669903">
    <property type="component" value="Unassembled WGS sequence"/>
</dbReference>
<evidence type="ECO:0000256" key="1">
    <source>
        <dbReference type="ARBA" id="ARBA00009508"/>
    </source>
</evidence>
<protein>
    <submittedName>
        <fullName evidence="3">BCN92 protein</fullName>
    </submittedName>
</protein>
<feature type="non-terminal residue" evidence="3">
    <location>
        <position position="1"/>
    </location>
</feature>
<feature type="domain" description="Complex 1 LYR protein" evidence="2">
    <location>
        <begin position="12"/>
        <end position="68"/>
    </location>
</feature>
<keyword evidence="4" id="KW-1185">Reference proteome</keyword>
<accession>A0A836FBH2</accession>
<dbReference type="GO" id="GO:0016226">
    <property type="term" value="P:iron-sulfur cluster assembly"/>
    <property type="evidence" value="ECO:0007669"/>
    <property type="project" value="InterPro"/>
</dbReference>
<name>A0A836FBH2_9HYME</name>
<dbReference type="GO" id="GO:0005739">
    <property type="term" value="C:mitochondrion"/>
    <property type="evidence" value="ECO:0007669"/>
    <property type="project" value="TreeGrafter"/>
</dbReference>
<dbReference type="PANTHER" id="PTHR13166">
    <property type="entry name" value="PROTEIN C6ORF149"/>
    <property type="match status" value="1"/>
</dbReference>
<dbReference type="CDD" id="cd20264">
    <property type="entry name" value="Complex1_LYR_LYRM4"/>
    <property type="match status" value="1"/>
</dbReference>
<dbReference type="InterPro" id="IPR008011">
    <property type="entry name" value="Complex1_LYR_dom"/>
</dbReference>
<reference evidence="3" key="1">
    <citation type="submission" date="2020-03" db="EMBL/GenBank/DDBJ databases">
        <title>Relaxed selection underlies rapid genomic changes in the transitions from sociality to social parasitism in ants.</title>
        <authorList>
            <person name="Bi X."/>
        </authorList>
    </citation>
    <scope>NUCLEOTIDE SEQUENCE</scope>
    <source>
        <strain evidence="3">BGI-DK2014a</strain>
        <tissue evidence="3">Whole body</tissue>
    </source>
</reference>